<accession>A0A2A9NGF5</accession>
<keyword evidence="3" id="KW-1185">Reference proteome</keyword>
<evidence type="ECO:0000313" key="3">
    <source>
        <dbReference type="Proteomes" id="UP000242287"/>
    </source>
</evidence>
<gene>
    <name evidence="2" type="ORF">AMATHDRAFT_6834</name>
</gene>
<organism evidence="2 3">
    <name type="scientific">Amanita thiersii Skay4041</name>
    <dbReference type="NCBI Taxonomy" id="703135"/>
    <lineage>
        <taxon>Eukaryota</taxon>
        <taxon>Fungi</taxon>
        <taxon>Dikarya</taxon>
        <taxon>Basidiomycota</taxon>
        <taxon>Agaricomycotina</taxon>
        <taxon>Agaricomycetes</taxon>
        <taxon>Agaricomycetidae</taxon>
        <taxon>Agaricales</taxon>
        <taxon>Pluteineae</taxon>
        <taxon>Amanitaceae</taxon>
        <taxon>Amanita</taxon>
    </lineage>
</organism>
<protein>
    <submittedName>
        <fullName evidence="2">Uncharacterized protein</fullName>
    </submittedName>
</protein>
<evidence type="ECO:0000256" key="1">
    <source>
        <dbReference type="SAM" id="MobiDB-lite"/>
    </source>
</evidence>
<reference evidence="2 3" key="1">
    <citation type="submission" date="2014-02" db="EMBL/GenBank/DDBJ databases">
        <title>Transposable element dynamics among asymbiotic and ectomycorrhizal Amanita fungi.</title>
        <authorList>
            <consortium name="DOE Joint Genome Institute"/>
            <person name="Hess J."/>
            <person name="Skrede I."/>
            <person name="Wolfe B."/>
            <person name="LaButti K."/>
            <person name="Ohm R.A."/>
            <person name="Grigoriev I.V."/>
            <person name="Pringle A."/>
        </authorList>
    </citation>
    <scope>NUCLEOTIDE SEQUENCE [LARGE SCALE GENOMIC DNA]</scope>
    <source>
        <strain evidence="2 3">SKay4041</strain>
    </source>
</reference>
<feature type="compositionally biased region" description="Polar residues" evidence="1">
    <location>
        <begin position="67"/>
        <end position="90"/>
    </location>
</feature>
<dbReference type="AlphaFoldDB" id="A0A2A9NGF5"/>
<evidence type="ECO:0000313" key="2">
    <source>
        <dbReference type="EMBL" id="PFH47331.1"/>
    </source>
</evidence>
<sequence>MAPIPTTHTQLPHGHHHSSHPQHPLPCHPYSNQHYVVPPNLGLQEAQSQVLSFLFTIPDTSEALPPQHQNNGDTHPQAPNLNSDHGNATSGDVRED</sequence>
<dbReference type="Proteomes" id="UP000242287">
    <property type="component" value="Unassembled WGS sequence"/>
</dbReference>
<name>A0A2A9NGF5_9AGAR</name>
<feature type="compositionally biased region" description="Low complexity" evidence="1">
    <location>
        <begin position="1"/>
        <end position="12"/>
    </location>
</feature>
<feature type="region of interest" description="Disordered" evidence="1">
    <location>
        <begin position="1"/>
        <end position="32"/>
    </location>
</feature>
<dbReference type="EMBL" id="KZ302117">
    <property type="protein sequence ID" value="PFH47331.1"/>
    <property type="molecule type" value="Genomic_DNA"/>
</dbReference>
<feature type="region of interest" description="Disordered" evidence="1">
    <location>
        <begin position="61"/>
        <end position="96"/>
    </location>
</feature>
<proteinExistence type="predicted"/>